<proteinExistence type="predicted"/>
<dbReference type="AlphaFoldDB" id="A0A0R1PCE9"/>
<dbReference type="RefSeq" id="WP_025086127.1">
    <property type="nucleotide sequence ID" value="NZ_AZES01000103.1"/>
</dbReference>
<accession>A0A0R1PCE9</accession>
<evidence type="ECO:0000313" key="2">
    <source>
        <dbReference type="Proteomes" id="UP000051908"/>
    </source>
</evidence>
<comment type="caution">
    <text evidence="1">The sequence shown here is derived from an EMBL/GenBank/DDBJ whole genome shotgun (WGS) entry which is preliminary data.</text>
</comment>
<gene>
    <name evidence="1" type="ORF">FD33_GL000409</name>
</gene>
<name>A0A0R1PCE9_9LACO</name>
<reference evidence="1 2" key="1">
    <citation type="journal article" date="2015" name="Genome Announc.">
        <title>Expanding the biotechnology potential of lactobacilli through comparative genomics of 213 strains and associated genera.</title>
        <authorList>
            <person name="Sun Z."/>
            <person name="Harris H.M."/>
            <person name="McCann A."/>
            <person name="Guo C."/>
            <person name="Argimon S."/>
            <person name="Zhang W."/>
            <person name="Yang X."/>
            <person name="Jeffery I.B."/>
            <person name="Cooney J.C."/>
            <person name="Kagawa T.F."/>
            <person name="Liu W."/>
            <person name="Song Y."/>
            <person name="Salvetti E."/>
            <person name="Wrobel A."/>
            <person name="Rasinkangas P."/>
            <person name="Parkhill J."/>
            <person name="Rea M.C."/>
            <person name="O'Sullivan O."/>
            <person name="Ritari J."/>
            <person name="Douillard F.P."/>
            <person name="Paul Ross R."/>
            <person name="Yang R."/>
            <person name="Briner A.E."/>
            <person name="Felis G.E."/>
            <person name="de Vos W.M."/>
            <person name="Barrangou R."/>
            <person name="Klaenhammer T.R."/>
            <person name="Caufield P.W."/>
            <person name="Cui Y."/>
            <person name="Zhang H."/>
            <person name="O'Toole P.W."/>
        </authorList>
    </citation>
    <scope>NUCLEOTIDE SEQUENCE [LARGE SCALE GENOMIC DNA]</scope>
    <source>
        <strain evidence="1 2">DSM 13238</strain>
    </source>
</reference>
<dbReference type="Proteomes" id="UP000051908">
    <property type="component" value="Unassembled WGS sequence"/>
</dbReference>
<protein>
    <submittedName>
        <fullName evidence="1">Uncharacterized protein</fullName>
    </submittedName>
</protein>
<dbReference type="GeneID" id="96668448"/>
<keyword evidence="2" id="KW-1185">Reference proteome</keyword>
<organism evidence="1 2">
    <name type="scientific">Companilactobacillus paralimentarius DSM 13238 = JCM 10415</name>
    <dbReference type="NCBI Taxonomy" id="1122151"/>
    <lineage>
        <taxon>Bacteria</taxon>
        <taxon>Bacillati</taxon>
        <taxon>Bacillota</taxon>
        <taxon>Bacilli</taxon>
        <taxon>Lactobacillales</taxon>
        <taxon>Lactobacillaceae</taxon>
        <taxon>Companilactobacillus</taxon>
    </lineage>
</organism>
<sequence length="134" mass="15104">MKKLFTNSIEINSDLKTVTDILANAFTLTKWNYAISEVTEVVTDEFAIHRNEPAVNQDEIVTVEQTDNEVVYVSRGGKLEYQLVFQIFQTDGHVLVTETLYVLNNFSLPKALIAPITKKAFNQNLQALKKLIGA</sequence>
<dbReference type="SUPFAM" id="SSF55961">
    <property type="entry name" value="Bet v1-like"/>
    <property type="match status" value="1"/>
</dbReference>
<evidence type="ECO:0000313" key="1">
    <source>
        <dbReference type="EMBL" id="KRL29916.1"/>
    </source>
</evidence>
<dbReference type="OrthoDB" id="2190459at2"/>
<dbReference type="EMBL" id="AZES01000103">
    <property type="protein sequence ID" value="KRL29916.1"/>
    <property type="molecule type" value="Genomic_DNA"/>
</dbReference>
<dbReference type="PATRIC" id="fig|1122151.5.peg.424"/>